<organism evidence="2 3">
    <name type="scientific">Datura stramonium</name>
    <name type="common">Jimsonweed</name>
    <name type="synonym">Common thornapple</name>
    <dbReference type="NCBI Taxonomy" id="4076"/>
    <lineage>
        <taxon>Eukaryota</taxon>
        <taxon>Viridiplantae</taxon>
        <taxon>Streptophyta</taxon>
        <taxon>Embryophyta</taxon>
        <taxon>Tracheophyta</taxon>
        <taxon>Spermatophyta</taxon>
        <taxon>Magnoliopsida</taxon>
        <taxon>eudicotyledons</taxon>
        <taxon>Gunneridae</taxon>
        <taxon>Pentapetalae</taxon>
        <taxon>asterids</taxon>
        <taxon>lamiids</taxon>
        <taxon>Solanales</taxon>
        <taxon>Solanaceae</taxon>
        <taxon>Solanoideae</taxon>
        <taxon>Datureae</taxon>
        <taxon>Datura</taxon>
    </lineage>
</organism>
<evidence type="ECO:0000256" key="1">
    <source>
        <dbReference type="SAM" id="MobiDB-lite"/>
    </source>
</evidence>
<proteinExistence type="predicted"/>
<keyword evidence="3" id="KW-1185">Reference proteome</keyword>
<reference evidence="2 3" key="1">
    <citation type="journal article" date="2021" name="BMC Genomics">
        <title>Datura genome reveals duplications of psychoactive alkaloid biosynthetic genes and high mutation rate following tissue culture.</title>
        <authorList>
            <person name="Rajewski A."/>
            <person name="Carter-House D."/>
            <person name="Stajich J."/>
            <person name="Litt A."/>
        </authorList>
    </citation>
    <scope>NUCLEOTIDE SEQUENCE [LARGE SCALE GENOMIC DNA]</scope>
    <source>
        <strain evidence="2">AR-01</strain>
    </source>
</reference>
<feature type="region of interest" description="Disordered" evidence="1">
    <location>
        <begin position="22"/>
        <end position="43"/>
    </location>
</feature>
<evidence type="ECO:0000313" key="3">
    <source>
        <dbReference type="Proteomes" id="UP000823775"/>
    </source>
</evidence>
<feature type="compositionally biased region" description="Polar residues" evidence="1">
    <location>
        <begin position="25"/>
        <end position="40"/>
    </location>
</feature>
<evidence type="ECO:0000313" key="2">
    <source>
        <dbReference type="EMBL" id="MCE0482303.1"/>
    </source>
</evidence>
<gene>
    <name evidence="2" type="ORF">HAX54_040969</name>
</gene>
<dbReference type="EMBL" id="JACEIK010005853">
    <property type="protein sequence ID" value="MCE0482303.1"/>
    <property type="molecule type" value="Genomic_DNA"/>
</dbReference>
<protein>
    <submittedName>
        <fullName evidence="2">Uncharacterized protein</fullName>
    </submittedName>
</protein>
<name>A0ABS8VSG3_DATST</name>
<comment type="caution">
    <text evidence="2">The sequence shown here is derived from an EMBL/GenBank/DDBJ whole genome shotgun (WGS) entry which is preliminary data.</text>
</comment>
<accession>A0ABS8VSG3</accession>
<feature type="non-terminal residue" evidence="2">
    <location>
        <position position="1"/>
    </location>
</feature>
<dbReference type="Proteomes" id="UP000823775">
    <property type="component" value="Unassembled WGS sequence"/>
</dbReference>
<sequence length="164" mass="17620">CSRRIVVSRIDEGDEASILPLLRSPTASSSNPPRNENYGMSTGLPRGVLVMGESSTWGSDQRSNCPQIPFEFAIAALDGWLLSCCAVSGQPSQCASDCSHLYLNPLQRAHRPGSASPTILIAKGLPLFLALPRPPSHQGMEGTSQAIMTSRPPSAPWLICKEEY</sequence>